<dbReference type="Proteomes" id="UP000324767">
    <property type="component" value="Unassembled WGS sequence"/>
</dbReference>
<dbReference type="SMART" id="SM01158">
    <property type="entry name" value="DUF1741"/>
    <property type="match status" value="1"/>
</dbReference>
<comment type="caution">
    <text evidence="6">The sequence shown here is derived from an EMBL/GenBank/DDBJ whole genome shotgun (WGS) entry which is preliminary data.</text>
</comment>
<dbReference type="PANTHER" id="PTHR13608:SF3">
    <property type="entry name" value="ARMADILLO-LIKE HELICAL DOMAIN-CONTAINING PROTEIN 3"/>
    <property type="match status" value="1"/>
</dbReference>
<dbReference type="GO" id="GO:0016020">
    <property type="term" value="C:membrane"/>
    <property type="evidence" value="ECO:0007669"/>
    <property type="project" value="UniProtKB-SubCell"/>
</dbReference>
<dbReference type="GO" id="GO:0005829">
    <property type="term" value="C:cytosol"/>
    <property type="evidence" value="ECO:0007669"/>
    <property type="project" value="TreeGrafter"/>
</dbReference>
<organism evidence="6 7">
    <name type="scientific">Lasallia pustulata</name>
    <dbReference type="NCBI Taxonomy" id="136370"/>
    <lineage>
        <taxon>Eukaryota</taxon>
        <taxon>Fungi</taxon>
        <taxon>Dikarya</taxon>
        <taxon>Ascomycota</taxon>
        <taxon>Pezizomycotina</taxon>
        <taxon>Lecanoromycetes</taxon>
        <taxon>OSLEUM clade</taxon>
        <taxon>Umbilicariomycetidae</taxon>
        <taxon>Umbilicariales</taxon>
        <taxon>Umbilicariaceae</taxon>
        <taxon>Lasallia</taxon>
    </lineage>
</organism>
<dbReference type="InterPro" id="IPR039868">
    <property type="entry name" value="ARMD3-like"/>
</dbReference>
<reference evidence="6 7" key="1">
    <citation type="submission" date="2019-09" db="EMBL/GenBank/DDBJ databases">
        <title>The hologenome of the rock-dwelling lichen Lasallia pustulata.</title>
        <authorList>
            <person name="Greshake Tzovaras B."/>
            <person name="Segers F."/>
            <person name="Bicker A."/>
            <person name="Dal Grande F."/>
            <person name="Otte J."/>
            <person name="Hankeln T."/>
            <person name="Schmitt I."/>
            <person name="Ebersberger I."/>
        </authorList>
    </citation>
    <scope>NUCLEOTIDE SEQUENCE [LARGE SCALE GENOMIC DNA]</scope>
    <source>
        <strain evidence="6">A1-1</strain>
    </source>
</reference>
<dbReference type="PANTHER" id="PTHR13608">
    <property type="entry name" value="ARMADILLO-LIKE HELICAL DOMAIN-CONTAINING PROTEIN 3"/>
    <property type="match status" value="1"/>
</dbReference>
<gene>
    <name evidence="6" type="ORF">FRX48_01590</name>
</gene>
<evidence type="ECO:0000313" key="7">
    <source>
        <dbReference type="Proteomes" id="UP000324767"/>
    </source>
</evidence>
<evidence type="ECO:0000313" key="6">
    <source>
        <dbReference type="EMBL" id="KAA6414840.1"/>
    </source>
</evidence>
<evidence type="ECO:0000256" key="3">
    <source>
        <dbReference type="ARBA" id="ARBA00022989"/>
    </source>
</evidence>
<evidence type="ECO:0000259" key="5">
    <source>
        <dbReference type="SMART" id="SM01158"/>
    </source>
</evidence>
<feature type="domain" description="Armadillo-like helical" evidence="5">
    <location>
        <begin position="400"/>
        <end position="632"/>
    </location>
</feature>
<dbReference type="InterPro" id="IPR013636">
    <property type="entry name" value="ARMH3_C"/>
</dbReference>
<dbReference type="Pfam" id="PF08427">
    <property type="entry name" value="ARMH3_C"/>
    <property type="match status" value="1"/>
</dbReference>
<dbReference type="OrthoDB" id="2012278at2759"/>
<sequence>METSPLTQQPRPDSFQPKIVQLYLELLRDDAEDVLRSEGFWREFFLLKPDKASLQRRLDDLDAEGLLHLQHATQQLFARAINQVKLGLAPSDQVALETLTVFLGGVLAKRYTNPSADIIAVLAGLNEVDTVFTDFANAIESTIRAGRSLAVRQKAIGVAIALASGAYQTSLVSYFTHRDLFPSLMKYVQESDSPTQASYSFLLLGLLANYNKFEFRNPYRLRLEDFVNEATIQKILRGLAYTCSHARDEYLVGQDDVPEGWNLTSTLTYIGLGALALKKTAAPISNLDDAKEVFAALPGSETAILVATYDFVNANKLFCFNFITLPGELRDQESPFSAFLSFTSYLLHHAYRSPRATLYGILNLVILRILVEDQVLCKSVCSEENKISVRLCRQRPPFLPLIAGERPVAAFMLDIVVDAINHNLRRRLDIDLYMSCIHVIQRLLVYSIHTQTRLPYHWSLLWQTLHSLLRFLTTYASDLTTQNSSINLLITPLINTITLAVSSGDAFLPNSASYDDLVYKLVESGDFLTRFKSAYKAQLQTYGGNSATTPIDALINVSTHYHNLLEAEKGKGRMGKNMSPREVNKIIRQGYETLAIPLVEGLDNLEIFREGEERGMLKKVTRMAVEDARRLL</sequence>
<name>A0A5M8Q0S9_9LECA</name>
<keyword evidence="3" id="KW-1133">Transmembrane helix</keyword>
<evidence type="ECO:0000256" key="1">
    <source>
        <dbReference type="ARBA" id="ARBA00004370"/>
    </source>
</evidence>
<evidence type="ECO:0000256" key="4">
    <source>
        <dbReference type="ARBA" id="ARBA00023136"/>
    </source>
</evidence>
<proteinExistence type="predicted"/>
<dbReference type="EMBL" id="VXIT01000002">
    <property type="protein sequence ID" value="KAA6414840.1"/>
    <property type="molecule type" value="Genomic_DNA"/>
</dbReference>
<keyword evidence="2" id="KW-0812">Transmembrane</keyword>
<keyword evidence="4" id="KW-0472">Membrane</keyword>
<dbReference type="AlphaFoldDB" id="A0A5M8Q0S9"/>
<accession>A0A5M8Q0S9</accession>
<protein>
    <submittedName>
        <fullName evidence="6">DUF1741-domain-containing</fullName>
    </submittedName>
</protein>
<evidence type="ECO:0000256" key="2">
    <source>
        <dbReference type="ARBA" id="ARBA00022692"/>
    </source>
</evidence>
<comment type="subcellular location">
    <subcellularLocation>
        <location evidence="1">Membrane</location>
    </subcellularLocation>
</comment>